<sequence>MSTTIQIVAHRGQQQTTRSKPRWQPYTPVPQSNCISSRSPAPLHPNTPKKPSVLSPHHLPPVNATSCKTIPTPLSATTPISTKEPLQRDASKQKFALTLIDQAVKTLSEVWRSHEIPAVFLGPQGRSSGTSMPDTASNAQQTPILVSTGSETDAPLLPLRNFIHEVLKRSRTSGSILQTALCYLEAARVKIPEIRRDDHMGIKSYFLPDSAILPATEAEIQLDQELSKFEATQPFLPCEDLVKTIQVSDEYMHTELDGEDACSIAAEPALSTIFSTSASLPSPLLCPRRTFLAALILASKFSQDKCYSNRAWAKLSGLPPREIGRCERALGQALDWRLWVGKSLSGPQALTSATQGRAVGRSQSEGSLALPSTSKGPFLCPQEASSSASAVIAQESLPRLASSLGQGLRRCSTLPSEPFAATPRQIPALSASDALSCDPTIKVVSEQTDVLHAGAHLRSRDLSRKSSILGHYPASSWPSHLNQVESYSSSSSESGSSPSTPPLSQTPSSAGDRTIKVANFEEESFSTMSTPHSWLDLSGPLGPVRTASPASFLNDKNPAAHMYFAHQIALNVAQSLTSRVDNQQGNYVDLSHSRGPYLWHADGGYAAPEPARVY</sequence>
<gene>
    <name evidence="2" type="ORF">CPB83DRAFT_839243</name>
</gene>
<dbReference type="InterPro" id="IPR013922">
    <property type="entry name" value="Cyclin_PHO80-like"/>
</dbReference>
<dbReference type="GO" id="GO:0019901">
    <property type="term" value="F:protein kinase binding"/>
    <property type="evidence" value="ECO:0007669"/>
    <property type="project" value="InterPro"/>
</dbReference>
<dbReference type="CDD" id="cd20557">
    <property type="entry name" value="CYCLIN_ScPCL1-like"/>
    <property type="match status" value="1"/>
</dbReference>
<dbReference type="GO" id="GO:0005634">
    <property type="term" value="C:nucleus"/>
    <property type="evidence" value="ECO:0007669"/>
    <property type="project" value="TreeGrafter"/>
</dbReference>
<dbReference type="Gene3D" id="1.10.472.10">
    <property type="entry name" value="Cyclin-like"/>
    <property type="match status" value="1"/>
</dbReference>
<dbReference type="PANTHER" id="PTHR15615">
    <property type="match status" value="1"/>
</dbReference>
<evidence type="ECO:0000313" key="3">
    <source>
        <dbReference type="Proteomes" id="UP000807306"/>
    </source>
</evidence>
<organism evidence="2 3">
    <name type="scientific">Crepidotus variabilis</name>
    <dbReference type="NCBI Taxonomy" id="179855"/>
    <lineage>
        <taxon>Eukaryota</taxon>
        <taxon>Fungi</taxon>
        <taxon>Dikarya</taxon>
        <taxon>Basidiomycota</taxon>
        <taxon>Agaricomycotina</taxon>
        <taxon>Agaricomycetes</taxon>
        <taxon>Agaricomycetidae</taxon>
        <taxon>Agaricales</taxon>
        <taxon>Agaricineae</taxon>
        <taxon>Crepidotaceae</taxon>
        <taxon>Crepidotus</taxon>
    </lineage>
</organism>
<reference evidence="2" key="1">
    <citation type="submission" date="2020-11" db="EMBL/GenBank/DDBJ databases">
        <authorList>
            <consortium name="DOE Joint Genome Institute"/>
            <person name="Ahrendt S."/>
            <person name="Riley R."/>
            <person name="Andreopoulos W."/>
            <person name="Labutti K."/>
            <person name="Pangilinan J."/>
            <person name="Ruiz-Duenas F.J."/>
            <person name="Barrasa J.M."/>
            <person name="Sanchez-Garcia M."/>
            <person name="Camarero S."/>
            <person name="Miyauchi S."/>
            <person name="Serrano A."/>
            <person name="Linde D."/>
            <person name="Babiker R."/>
            <person name="Drula E."/>
            <person name="Ayuso-Fernandez I."/>
            <person name="Pacheco R."/>
            <person name="Padilla G."/>
            <person name="Ferreira P."/>
            <person name="Barriuso J."/>
            <person name="Kellner H."/>
            <person name="Castanera R."/>
            <person name="Alfaro M."/>
            <person name="Ramirez L."/>
            <person name="Pisabarro A.G."/>
            <person name="Kuo A."/>
            <person name="Tritt A."/>
            <person name="Lipzen A."/>
            <person name="He G."/>
            <person name="Yan M."/>
            <person name="Ng V."/>
            <person name="Cullen D."/>
            <person name="Martin F."/>
            <person name="Rosso M.-N."/>
            <person name="Henrissat B."/>
            <person name="Hibbett D."/>
            <person name="Martinez A.T."/>
            <person name="Grigoriev I.V."/>
        </authorList>
    </citation>
    <scope>NUCLEOTIDE SEQUENCE</scope>
    <source>
        <strain evidence="2">CBS 506.95</strain>
    </source>
</reference>
<dbReference type="OrthoDB" id="286814at2759"/>
<feature type="region of interest" description="Disordered" evidence="1">
    <location>
        <begin position="485"/>
        <end position="511"/>
    </location>
</feature>
<feature type="compositionally biased region" description="Polar residues" evidence="1">
    <location>
        <begin position="29"/>
        <end position="39"/>
    </location>
</feature>
<dbReference type="GO" id="GO:0000307">
    <property type="term" value="C:cyclin-dependent protein kinase holoenzyme complex"/>
    <property type="evidence" value="ECO:0007669"/>
    <property type="project" value="TreeGrafter"/>
</dbReference>
<keyword evidence="3" id="KW-1185">Reference proteome</keyword>
<feature type="region of interest" description="Disordered" evidence="1">
    <location>
        <begin position="351"/>
        <end position="373"/>
    </location>
</feature>
<accession>A0A9P6E7N9</accession>
<name>A0A9P6E7N9_9AGAR</name>
<dbReference type="GO" id="GO:0016538">
    <property type="term" value="F:cyclin-dependent protein serine/threonine kinase regulator activity"/>
    <property type="evidence" value="ECO:0007669"/>
    <property type="project" value="TreeGrafter"/>
</dbReference>
<evidence type="ECO:0000313" key="2">
    <source>
        <dbReference type="EMBL" id="KAF9523992.1"/>
    </source>
</evidence>
<dbReference type="EMBL" id="MU157906">
    <property type="protein sequence ID" value="KAF9523992.1"/>
    <property type="molecule type" value="Genomic_DNA"/>
</dbReference>
<dbReference type="PANTHER" id="PTHR15615:SF36">
    <property type="entry name" value="PHO85 CYCLIN-5"/>
    <property type="match status" value="1"/>
</dbReference>
<comment type="caution">
    <text evidence="2">The sequence shown here is derived from an EMBL/GenBank/DDBJ whole genome shotgun (WGS) entry which is preliminary data.</text>
</comment>
<dbReference type="AlphaFoldDB" id="A0A9P6E7N9"/>
<evidence type="ECO:0000256" key="1">
    <source>
        <dbReference type="SAM" id="MobiDB-lite"/>
    </source>
</evidence>
<proteinExistence type="predicted"/>
<feature type="compositionally biased region" description="Polar residues" evidence="1">
    <location>
        <begin position="1"/>
        <end position="18"/>
    </location>
</feature>
<dbReference type="Proteomes" id="UP000807306">
    <property type="component" value="Unassembled WGS sequence"/>
</dbReference>
<feature type="compositionally biased region" description="Low complexity" evidence="1">
    <location>
        <begin position="486"/>
        <end position="509"/>
    </location>
</feature>
<protein>
    <submittedName>
        <fullName evidence="2">Uncharacterized protein</fullName>
    </submittedName>
</protein>
<feature type="region of interest" description="Disordered" evidence="1">
    <location>
        <begin position="1"/>
        <end position="70"/>
    </location>
</feature>